<dbReference type="Gene3D" id="1.10.1660.10">
    <property type="match status" value="1"/>
</dbReference>
<dbReference type="PANTHER" id="PTHR30204">
    <property type="entry name" value="REDOX-CYCLING DRUG-SENSING TRANSCRIPTIONAL ACTIVATOR SOXR"/>
    <property type="match status" value="1"/>
</dbReference>
<dbReference type="GO" id="GO:0045893">
    <property type="term" value="P:positive regulation of DNA-templated transcription"/>
    <property type="evidence" value="ECO:0007669"/>
    <property type="project" value="InterPro"/>
</dbReference>
<dbReference type="PROSITE" id="PS50937">
    <property type="entry name" value="HTH_MERR_2"/>
    <property type="match status" value="1"/>
</dbReference>
<dbReference type="InterPro" id="IPR000551">
    <property type="entry name" value="MerR-type_HTH_dom"/>
</dbReference>
<dbReference type="InterPro" id="IPR011791">
    <property type="entry name" value="CadR-PbrR"/>
</dbReference>
<dbReference type="SMART" id="SM00422">
    <property type="entry name" value="HTH_MERR"/>
    <property type="match status" value="1"/>
</dbReference>
<keyword evidence="2" id="KW-0175">Coiled coil</keyword>
<evidence type="ECO:0000259" key="3">
    <source>
        <dbReference type="PROSITE" id="PS50937"/>
    </source>
</evidence>
<gene>
    <name evidence="4" type="ORF">SAMN05660772_02311</name>
</gene>
<name>A0A1W1UU64_9PAST</name>
<dbReference type="STRING" id="1122938.SAMN05660772_02311"/>
<protein>
    <submittedName>
        <fullName evidence="4">Cd(II)/Pb(II)-responsive transcriptional regulator</fullName>
    </submittedName>
</protein>
<evidence type="ECO:0000313" key="4">
    <source>
        <dbReference type="EMBL" id="SMB84590.1"/>
    </source>
</evidence>
<dbReference type="RefSeq" id="WP_084256994.1">
    <property type="nucleotide sequence ID" value="NZ_FWWV01000015.1"/>
</dbReference>
<accession>A0A1W1UU64</accession>
<keyword evidence="1" id="KW-0238">DNA-binding</keyword>
<dbReference type="Proteomes" id="UP000192408">
    <property type="component" value="Unassembled WGS sequence"/>
</dbReference>
<evidence type="ECO:0000256" key="2">
    <source>
        <dbReference type="SAM" id="Coils"/>
    </source>
</evidence>
<dbReference type="NCBIfam" id="TIGR02047">
    <property type="entry name" value="CadR-PbrR"/>
    <property type="match status" value="1"/>
</dbReference>
<dbReference type="PANTHER" id="PTHR30204:SF92">
    <property type="entry name" value="HTH-TYPE TRANSCRIPTIONAL REGULATOR ZNTR"/>
    <property type="match status" value="1"/>
</dbReference>
<dbReference type="EMBL" id="FWWV01000015">
    <property type="protein sequence ID" value="SMB84590.1"/>
    <property type="molecule type" value="Genomic_DNA"/>
</dbReference>
<dbReference type="InterPro" id="IPR009061">
    <property type="entry name" value="DNA-bd_dom_put_sf"/>
</dbReference>
<organism evidence="4 5">
    <name type="scientific">Pasteurella testudinis DSM 23072</name>
    <dbReference type="NCBI Taxonomy" id="1122938"/>
    <lineage>
        <taxon>Bacteria</taxon>
        <taxon>Pseudomonadati</taxon>
        <taxon>Pseudomonadota</taxon>
        <taxon>Gammaproteobacteria</taxon>
        <taxon>Pasteurellales</taxon>
        <taxon>Pasteurellaceae</taxon>
        <taxon>Pasteurella</taxon>
    </lineage>
</organism>
<reference evidence="5" key="1">
    <citation type="submission" date="2017-04" db="EMBL/GenBank/DDBJ databases">
        <authorList>
            <person name="Varghese N."/>
            <person name="Submissions S."/>
        </authorList>
    </citation>
    <scope>NUCLEOTIDE SEQUENCE [LARGE SCALE GENOMIC DNA]</scope>
    <source>
        <strain evidence="5">DSM 23072</strain>
    </source>
</reference>
<dbReference type="AlphaFoldDB" id="A0A1W1UU64"/>
<dbReference type="Pfam" id="PF13411">
    <property type="entry name" value="MerR_1"/>
    <property type="match status" value="1"/>
</dbReference>
<sequence length="150" mass="17036">MKIGDLAKQTGCPVETIRYYEREGLMPAAQRNLMNNYREYGTAHLERLVFIRRCRALEMTQDEIRELLQAKADPNASCASINDLIDEHLQHVKARLRELQALKKQLSELRSQCREVHNNESCGILKGLQQPSGGEVAHSVNHVGKVCGRQ</sequence>
<evidence type="ECO:0000313" key="5">
    <source>
        <dbReference type="Proteomes" id="UP000192408"/>
    </source>
</evidence>
<evidence type="ECO:0000256" key="1">
    <source>
        <dbReference type="ARBA" id="ARBA00023125"/>
    </source>
</evidence>
<dbReference type="InterPro" id="IPR047057">
    <property type="entry name" value="MerR_fam"/>
</dbReference>
<dbReference type="GO" id="GO:0003700">
    <property type="term" value="F:DNA-binding transcription factor activity"/>
    <property type="evidence" value="ECO:0007669"/>
    <property type="project" value="InterPro"/>
</dbReference>
<dbReference type="SUPFAM" id="SSF46955">
    <property type="entry name" value="Putative DNA-binding domain"/>
    <property type="match status" value="1"/>
</dbReference>
<keyword evidence="5" id="KW-1185">Reference proteome</keyword>
<feature type="coiled-coil region" evidence="2">
    <location>
        <begin position="89"/>
        <end position="119"/>
    </location>
</feature>
<dbReference type="GO" id="GO:0003677">
    <property type="term" value="F:DNA binding"/>
    <property type="evidence" value="ECO:0007669"/>
    <property type="project" value="UniProtKB-KW"/>
</dbReference>
<dbReference type="CDD" id="cd04784">
    <property type="entry name" value="HTH_CadR-PbrR"/>
    <property type="match status" value="1"/>
</dbReference>
<proteinExistence type="predicted"/>
<feature type="domain" description="HTH merR-type" evidence="3">
    <location>
        <begin position="1"/>
        <end position="70"/>
    </location>
</feature>
<dbReference type="GO" id="GO:0046872">
    <property type="term" value="F:metal ion binding"/>
    <property type="evidence" value="ECO:0007669"/>
    <property type="project" value="InterPro"/>
</dbReference>